<gene>
    <name evidence="2" type="ORF">Pmar_PMAR006236</name>
</gene>
<dbReference type="AlphaFoldDB" id="C5LAG9"/>
<evidence type="ECO:0000256" key="1">
    <source>
        <dbReference type="SAM" id="MobiDB-lite"/>
    </source>
</evidence>
<evidence type="ECO:0000313" key="2">
    <source>
        <dbReference type="EMBL" id="EER06425.1"/>
    </source>
</evidence>
<organism evidence="3">
    <name type="scientific">Perkinsus marinus (strain ATCC 50983 / TXsc)</name>
    <dbReference type="NCBI Taxonomy" id="423536"/>
    <lineage>
        <taxon>Eukaryota</taxon>
        <taxon>Sar</taxon>
        <taxon>Alveolata</taxon>
        <taxon>Perkinsozoa</taxon>
        <taxon>Perkinsea</taxon>
        <taxon>Perkinsida</taxon>
        <taxon>Perkinsidae</taxon>
        <taxon>Perkinsus</taxon>
    </lineage>
</organism>
<keyword evidence="3" id="KW-1185">Reference proteome</keyword>
<proteinExistence type="predicted"/>
<name>C5LAG9_PERM5</name>
<dbReference type="Proteomes" id="UP000007800">
    <property type="component" value="Unassembled WGS sequence"/>
</dbReference>
<reference evidence="2 3" key="1">
    <citation type="submission" date="2008-07" db="EMBL/GenBank/DDBJ databases">
        <authorList>
            <person name="El-Sayed N."/>
            <person name="Caler E."/>
            <person name="Inman J."/>
            <person name="Amedeo P."/>
            <person name="Hass B."/>
            <person name="Wortman J."/>
        </authorList>
    </citation>
    <scope>NUCLEOTIDE SEQUENCE [LARGE SCALE GENOMIC DNA]</scope>
    <source>
        <strain evidence="3">ATCC 50983 / TXsc</strain>
    </source>
</reference>
<sequence>MDPHAQREKVSPYALQGTLGHVIGETSATGINPGSTTPTNAPSGVRSLLLRQDEWTSGVMFDGDTGISRMD</sequence>
<protein>
    <submittedName>
        <fullName evidence="2">Uncharacterized protein</fullName>
    </submittedName>
</protein>
<dbReference type="RefSeq" id="XP_002774609.1">
    <property type="nucleotide sequence ID" value="XM_002774563.1"/>
</dbReference>
<feature type="compositionally biased region" description="Polar residues" evidence="1">
    <location>
        <begin position="26"/>
        <end position="42"/>
    </location>
</feature>
<dbReference type="GeneID" id="9065538"/>
<evidence type="ECO:0000313" key="3">
    <source>
        <dbReference type="Proteomes" id="UP000007800"/>
    </source>
</evidence>
<dbReference type="EMBL" id="GG680729">
    <property type="protein sequence ID" value="EER06425.1"/>
    <property type="molecule type" value="Genomic_DNA"/>
</dbReference>
<dbReference type="InParanoid" id="C5LAG9"/>
<feature type="region of interest" description="Disordered" evidence="1">
    <location>
        <begin position="24"/>
        <end position="44"/>
    </location>
</feature>
<accession>C5LAG9</accession>